<proteinExistence type="predicted"/>
<evidence type="ECO:0000256" key="1">
    <source>
        <dbReference type="SAM" id="MobiDB-lite"/>
    </source>
</evidence>
<feature type="compositionally biased region" description="Low complexity" evidence="1">
    <location>
        <begin position="61"/>
        <end position="72"/>
    </location>
</feature>
<accession>A0ABU1AN59</accession>
<name>A0ABU1AN59_9BACT</name>
<keyword evidence="2" id="KW-0547">Nucleotide-binding</keyword>
<reference evidence="2 3" key="1">
    <citation type="submission" date="2023-04" db="EMBL/GenBank/DDBJ databases">
        <title>A novel bacteria isolated from coastal sediment.</title>
        <authorList>
            <person name="Liu X.-J."/>
            <person name="Du Z.-J."/>
        </authorList>
    </citation>
    <scope>NUCLEOTIDE SEQUENCE [LARGE SCALE GENOMIC DNA]</scope>
    <source>
        <strain evidence="2 3">SDUM461004</strain>
    </source>
</reference>
<gene>
    <name evidence="2" type="ORF">QEH59_17525</name>
</gene>
<feature type="compositionally biased region" description="Polar residues" evidence="1">
    <location>
        <begin position="73"/>
        <end position="88"/>
    </location>
</feature>
<dbReference type="InterPro" id="IPR038475">
    <property type="entry name" value="RecG_C_sf"/>
</dbReference>
<dbReference type="EMBL" id="JARXIC010000055">
    <property type="protein sequence ID" value="MDQ8196239.1"/>
    <property type="molecule type" value="Genomic_DNA"/>
</dbReference>
<dbReference type="Pfam" id="PF13749">
    <property type="entry name" value="HATPase_c_4"/>
    <property type="match status" value="1"/>
</dbReference>
<organism evidence="2 3">
    <name type="scientific">Thalassobacterium sedimentorum</name>
    <dbReference type="NCBI Taxonomy" id="3041258"/>
    <lineage>
        <taxon>Bacteria</taxon>
        <taxon>Pseudomonadati</taxon>
        <taxon>Verrucomicrobiota</taxon>
        <taxon>Opitutia</taxon>
        <taxon>Puniceicoccales</taxon>
        <taxon>Coraliomargaritaceae</taxon>
        <taxon>Thalassobacterium</taxon>
    </lineage>
</organism>
<keyword evidence="3" id="KW-1185">Reference proteome</keyword>
<keyword evidence="2" id="KW-0067">ATP-binding</keyword>
<comment type="caution">
    <text evidence="2">The sequence shown here is derived from an EMBL/GenBank/DDBJ whole genome shotgun (WGS) entry which is preliminary data.</text>
</comment>
<dbReference type="Gene3D" id="3.30.565.60">
    <property type="match status" value="1"/>
</dbReference>
<protein>
    <submittedName>
        <fullName evidence="2">ATP-binding protein</fullName>
    </submittedName>
</protein>
<evidence type="ECO:0000313" key="2">
    <source>
        <dbReference type="EMBL" id="MDQ8196239.1"/>
    </source>
</evidence>
<sequence>MPELRNCLIANICFKAGYIDSWGRGIEKIINACTQYGCDTPIFESNPASIQVTLLPKFKMPPQVSQQEPPQVGASQQTHEVRGSNPSTHGRMPIDNETLLSEIINNKPAKPLNDAQLGGYFFA</sequence>
<feature type="region of interest" description="Disordered" evidence="1">
    <location>
        <begin position="61"/>
        <end position="95"/>
    </location>
</feature>
<evidence type="ECO:0000313" key="3">
    <source>
        <dbReference type="Proteomes" id="UP001243717"/>
    </source>
</evidence>
<dbReference type="Proteomes" id="UP001243717">
    <property type="component" value="Unassembled WGS sequence"/>
</dbReference>
<dbReference type="GO" id="GO:0005524">
    <property type="term" value="F:ATP binding"/>
    <property type="evidence" value="ECO:0007669"/>
    <property type="project" value="UniProtKB-KW"/>
</dbReference>